<dbReference type="GO" id="GO:0005886">
    <property type="term" value="C:plasma membrane"/>
    <property type="evidence" value="ECO:0007669"/>
    <property type="project" value="TreeGrafter"/>
</dbReference>
<evidence type="ECO:0000256" key="3">
    <source>
        <dbReference type="ARBA" id="ARBA00023157"/>
    </source>
</evidence>
<comment type="similarity">
    <text evidence="1 6 7">Belongs to the peptidase M2 family.</text>
</comment>
<evidence type="ECO:0000256" key="2">
    <source>
        <dbReference type="ARBA" id="ARBA00022729"/>
    </source>
</evidence>
<keyword evidence="4 7" id="KW-0325">Glycoprotein</keyword>
<comment type="caution">
    <text evidence="6">Lacks conserved residue(s) required for the propagation of feature annotation.</text>
</comment>
<dbReference type="GO" id="GO:0046872">
    <property type="term" value="F:metal ion binding"/>
    <property type="evidence" value="ECO:0007669"/>
    <property type="project" value="UniProtKB-KW"/>
</dbReference>
<keyword evidence="7" id="KW-0482">Metalloprotease</keyword>
<dbReference type="AlphaFoldDB" id="A0AAE0T9S5"/>
<dbReference type="PROSITE" id="PS52011">
    <property type="entry name" value="PEPTIDASE_M2"/>
    <property type="match status" value="1"/>
</dbReference>
<evidence type="ECO:0000256" key="4">
    <source>
        <dbReference type="ARBA" id="ARBA00023180"/>
    </source>
</evidence>
<reference evidence="8" key="1">
    <citation type="journal article" date="2021" name="Genome Biol. Evol.">
        <title>A High-Quality Reference Genome for a Parasitic Bivalve with Doubly Uniparental Inheritance (Bivalvia: Unionida).</title>
        <authorList>
            <person name="Smith C.H."/>
        </authorList>
    </citation>
    <scope>NUCLEOTIDE SEQUENCE</scope>
    <source>
        <strain evidence="8">CHS0354</strain>
    </source>
</reference>
<dbReference type="GO" id="GO:0004180">
    <property type="term" value="F:carboxypeptidase activity"/>
    <property type="evidence" value="ECO:0007669"/>
    <property type="project" value="UniProtKB-KW"/>
</dbReference>
<keyword evidence="7" id="KW-0378">Hydrolase</keyword>
<evidence type="ECO:0000313" key="8">
    <source>
        <dbReference type="EMBL" id="KAK3605974.1"/>
    </source>
</evidence>
<dbReference type="Proteomes" id="UP001195483">
    <property type="component" value="Unassembled WGS sequence"/>
</dbReference>
<evidence type="ECO:0000256" key="7">
    <source>
        <dbReference type="RuleBase" id="RU361144"/>
    </source>
</evidence>
<keyword evidence="9" id="KW-1185">Reference proteome</keyword>
<keyword evidence="7" id="KW-0121">Carboxypeptidase</keyword>
<gene>
    <name evidence="8" type="ORF">CHS0354_019652</name>
</gene>
<dbReference type="PANTHER" id="PTHR10514:SF27">
    <property type="entry name" value="ANGIOTENSIN-CONVERTING ENZYME"/>
    <property type="match status" value="1"/>
</dbReference>
<accession>A0AAE0T9S5</accession>
<evidence type="ECO:0000256" key="6">
    <source>
        <dbReference type="PROSITE-ProRule" id="PRU01355"/>
    </source>
</evidence>
<comment type="caution">
    <text evidence="8">The sequence shown here is derived from an EMBL/GenBank/DDBJ whole genome shotgun (WGS) entry which is preliminary data.</text>
</comment>
<proteinExistence type="inferred from homology"/>
<dbReference type="PRINTS" id="PR00791">
    <property type="entry name" value="PEPDIPTASEA"/>
</dbReference>
<dbReference type="PANTHER" id="PTHR10514">
    <property type="entry name" value="ANGIOTENSIN-CONVERTING ENZYME"/>
    <property type="match status" value="1"/>
</dbReference>
<protein>
    <recommendedName>
        <fullName evidence="7">Angiotensin-converting enzyme</fullName>
        <ecNumber evidence="7">3.4.-.-</ecNumber>
    </recommendedName>
</protein>
<keyword evidence="2" id="KW-0732">Signal</keyword>
<comment type="cofactor">
    <cofactor evidence="7">
        <name>Zn(2+)</name>
        <dbReference type="ChEBI" id="CHEBI:29105"/>
    </cofactor>
    <text evidence="7">Binds 1 zinc ion per subunit.</text>
</comment>
<keyword evidence="7" id="KW-0645">Protease</keyword>
<feature type="binding site" evidence="5">
    <location>
        <position position="9"/>
    </location>
    <ligand>
        <name>chloride</name>
        <dbReference type="ChEBI" id="CHEBI:17996"/>
        <label>1</label>
    </ligand>
</feature>
<dbReference type="SUPFAM" id="SSF55486">
    <property type="entry name" value="Metalloproteases ('zincins'), catalytic domain"/>
    <property type="match status" value="1"/>
</dbReference>
<keyword evidence="7" id="KW-0862">Zinc</keyword>
<evidence type="ECO:0000313" key="9">
    <source>
        <dbReference type="Proteomes" id="UP001195483"/>
    </source>
</evidence>
<dbReference type="EMBL" id="JAEAOA010001198">
    <property type="protein sequence ID" value="KAK3605974.1"/>
    <property type="molecule type" value="Genomic_DNA"/>
</dbReference>
<name>A0AAE0T9S5_9BIVA</name>
<organism evidence="8 9">
    <name type="scientific">Potamilus streckersoni</name>
    <dbReference type="NCBI Taxonomy" id="2493646"/>
    <lineage>
        <taxon>Eukaryota</taxon>
        <taxon>Metazoa</taxon>
        <taxon>Spiralia</taxon>
        <taxon>Lophotrochozoa</taxon>
        <taxon>Mollusca</taxon>
        <taxon>Bivalvia</taxon>
        <taxon>Autobranchia</taxon>
        <taxon>Heteroconchia</taxon>
        <taxon>Palaeoheterodonta</taxon>
        <taxon>Unionida</taxon>
        <taxon>Unionoidea</taxon>
        <taxon>Unionidae</taxon>
        <taxon>Ambleminae</taxon>
        <taxon>Lampsilini</taxon>
        <taxon>Potamilus</taxon>
    </lineage>
</organism>
<dbReference type="GO" id="GO:0008237">
    <property type="term" value="F:metallopeptidase activity"/>
    <property type="evidence" value="ECO:0007669"/>
    <property type="project" value="UniProtKB-KW"/>
</dbReference>
<keyword evidence="3" id="KW-1015">Disulfide bond</keyword>
<reference evidence="8" key="2">
    <citation type="journal article" date="2021" name="Genome Biol. Evol.">
        <title>Developing a high-quality reference genome for a parasitic bivalve with doubly uniparental inheritance (Bivalvia: Unionida).</title>
        <authorList>
            <person name="Smith C.H."/>
        </authorList>
    </citation>
    <scope>NUCLEOTIDE SEQUENCE</scope>
    <source>
        <strain evidence="8">CHS0354</strain>
        <tissue evidence="8">Mantle</tissue>
    </source>
</reference>
<reference evidence="8" key="3">
    <citation type="submission" date="2023-05" db="EMBL/GenBank/DDBJ databases">
        <authorList>
            <person name="Smith C.H."/>
        </authorList>
    </citation>
    <scope>NUCLEOTIDE SEQUENCE</scope>
    <source>
        <strain evidence="8">CHS0354</strain>
        <tissue evidence="8">Mantle</tissue>
    </source>
</reference>
<dbReference type="EC" id="3.4.-.-" evidence="7"/>
<sequence length="150" mass="17975">MGDYYRSPYESPTFENDVRDLFLELAPLYENLHAYVRRKLKQYYGADKFPSTGHIPAHILGNMWAQDWTNIYDLVAPYPEKRTVDITKALINKNYTITRMYKVGEDFFTSIGLYKMPPLFWEKSMFVKPVDREVDCQPSSWEFMNRRDYR</sequence>
<keyword evidence="7" id="KW-0479">Metal-binding</keyword>
<dbReference type="Pfam" id="PF01401">
    <property type="entry name" value="Peptidase_M2"/>
    <property type="match status" value="1"/>
</dbReference>
<dbReference type="GO" id="GO:0006508">
    <property type="term" value="P:proteolysis"/>
    <property type="evidence" value="ECO:0007669"/>
    <property type="project" value="UniProtKB-KW"/>
</dbReference>
<dbReference type="InterPro" id="IPR001548">
    <property type="entry name" value="Peptidase_M2"/>
</dbReference>
<dbReference type="GO" id="GO:0008241">
    <property type="term" value="F:peptidyl-dipeptidase activity"/>
    <property type="evidence" value="ECO:0007669"/>
    <property type="project" value="InterPro"/>
</dbReference>
<evidence type="ECO:0000256" key="5">
    <source>
        <dbReference type="PIRSR" id="PIRSR601548-2"/>
    </source>
</evidence>
<evidence type="ECO:0000256" key="1">
    <source>
        <dbReference type="ARBA" id="ARBA00008139"/>
    </source>
</evidence>